<keyword evidence="2" id="KW-1185">Reference proteome</keyword>
<organism evidence="1 2">
    <name type="scientific">Natronococcus pandeyae</name>
    <dbReference type="NCBI Taxonomy" id="2055836"/>
    <lineage>
        <taxon>Archaea</taxon>
        <taxon>Methanobacteriati</taxon>
        <taxon>Methanobacteriota</taxon>
        <taxon>Stenosarchaea group</taxon>
        <taxon>Halobacteria</taxon>
        <taxon>Halobacteriales</taxon>
        <taxon>Natrialbaceae</taxon>
        <taxon>Natronococcus</taxon>
    </lineage>
</organism>
<gene>
    <name evidence="1" type="ORF">CV102_05820</name>
</gene>
<comment type="caution">
    <text evidence="1">The sequence shown here is derived from an EMBL/GenBank/DDBJ whole genome shotgun (WGS) entry which is preliminary data.</text>
</comment>
<proteinExistence type="predicted"/>
<dbReference type="Proteomes" id="UP000766904">
    <property type="component" value="Unassembled WGS sequence"/>
</dbReference>
<evidence type="ECO:0000313" key="2">
    <source>
        <dbReference type="Proteomes" id="UP000766904"/>
    </source>
</evidence>
<accession>A0A8J8Q3Y4</accession>
<sequence>MTVELTNETNEEIAFVERRSALFHGVRNETDDLVLIPDVDSNEDGYEFSDSCWTETIAGGGVVGNGEQQVGYLDPGETVPQPLLLLVRMDASCPESPLEAVSFATTIAVRRDADASDDADSWEEHGWEFTLFEA</sequence>
<reference evidence="1" key="1">
    <citation type="submission" date="2017-11" db="EMBL/GenBank/DDBJ databases">
        <authorList>
            <person name="Kajale S.C."/>
            <person name="Sharma A."/>
        </authorList>
    </citation>
    <scope>NUCLEOTIDE SEQUENCE</scope>
    <source>
        <strain evidence="1">LS1_42</strain>
    </source>
</reference>
<protein>
    <submittedName>
        <fullName evidence="1">Uncharacterized protein</fullName>
    </submittedName>
</protein>
<dbReference type="AlphaFoldDB" id="A0A8J8Q3Y4"/>
<dbReference type="EMBL" id="PHNJ01000002">
    <property type="protein sequence ID" value="TYL39800.1"/>
    <property type="molecule type" value="Genomic_DNA"/>
</dbReference>
<evidence type="ECO:0000313" key="1">
    <source>
        <dbReference type="EMBL" id="TYL39800.1"/>
    </source>
</evidence>
<name>A0A8J8Q3Y4_9EURY</name>